<dbReference type="EMBL" id="MT457475">
    <property type="protein sequence ID" value="QKE60851.1"/>
    <property type="molecule type" value="Genomic_DNA"/>
</dbReference>
<dbReference type="Proteomes" id="UP000516780">
    <property type="component" value="Segment"/>
</dbReference>
<accession>A0A7G3WH51</accession>
<organism evidence="1 2">
    <name type="scientific">Arthronema virus TR020</name>
    <dbReference type="NCBI Taxonomy" id="2736280"/>
    <lineage>
        <taxon>Viruses</taxon>
        <taxon>Duplodnaviria</taxon>
        <taxon>Heunggongvirae</taxon>
        <taxon>Uroviricota</taxon>
        <taxon>Caudoviricetes</taxon>
        <taxon>Saffermanviridae</taxon>
        <taxon>Arthrovirus</taxon>
        <taxon>Arthrovirus TR020</taxon>
    </lineage>
</organism>
<dbReference type="GO" id="GO:0016853">
    <property type="term" value="F:isomerase activity"/>
    <property type="evidence" value="ECO:0007669"/>
    <property type="project" value="UniProtKB-KW"/>
</dbReference>
<evidence type="ECO:0000313" key="2">
    <source>
        <dbReference type="Proteomes" id="UP000516780"/>
    </source>
</evidence>
<proteinExistence type="predicted"/>
<keyword evidence="2" id="KW-1185">Reference proteome</keyword>
<keyword evidence="1" id="KW-0413">Isomerase</keyword>
<protein>
    <submittedName>
        <fullName evidence="1">Uncharacterized protein</fullName>
    </submittedName>
</protein>
<reference evidence="1 2" key="1">
    <citation type="journal article" date="2020" name="Microb. Ecol.">
        <title>Novel Virus on Filamentous Arthronema africanum Cyanobacterium.</title>
        <authorList>
            <person name="Petrzik K."/>
            <person name="Lukavsky J."/>
            <person name="Koloniuk I."/>
        </authorList>
    </citation>
    <scope>NUCLEOTIDE SEQUENCE [LARGE SCALE GENOMIC DNA]</scope>
</reference>
<sequence>MINSVALDFVLIFKNYCPSCTEAELQRAIDLTQQTRMYMNQVITYKELENG</sequence>
<name>A0A7G3WH51_9CAUD</name>
<evidence type="ECO:0000313" key="1">
    <source>
        <dbReference type="EMBL" id="QKE60851.1"/>
    </source>
</evidence>